<dbReference type="GO" id="GO:0008705">
    <property type="term" value="F:methionine synthase activity"/>
    <property type="evidence" value="ECO:0007669"/>
    <property type="project" value="TreeGrafter"/>
</dbReference>
<dbReference type="InterPro" id="IPR036724">
    <property type="entry name" value="Cobalamin-bd_sf"/>
</dbReference>
<reference evidence="4" key="1">
    <citation type="submission" date="2019-08" db="EMBL/GenBank/DDBJ databases">
        <authorList>
            <person name="Kucharzyk K."/>
            <person name="Murdoch R.W."/>
            <person name="Higgins S."/>
            <person name="Loffler F."/>
        </authorList>
    </citation>
    <scope>NUCLEOTIDE SEQUENCE</scope>
</reference>
<dbReference type="GO" id="GO:0050667">
    <property type="term" value="P:homocysteine metabolic process"/>
    <property type="evidence" value="ECO:0007669"/>
    <property type="project" value="TreeGrafter"/>
</dbReference>
<comment type="caution">
    <text evidence="4">The sequence shown here is derived from an EMBL/GenBank/DDBJ whole genome shotgun (WGS) entry which is preliminary data.</text>
</comment>
<dbReference type="GO" id="GO:0046872">
    <property type="term" value="F:metal ion binding"/>
    <property type="evidence" value="ECO:0007669"/>
    <property type="project" value="UniProtKB-KW"/>
</dbReference>
<feature type="domain" description="B12-binding" evidence="3">
    <location>
        <begin position="182"/>
        <end position="303"/>
    </location>
</feature>
<evidence type="ECO:0000256" key="2">
    <source>
        <dbReference type="ARBA" id="ARBA00023285"/>
    </source>
</evidence>
<dbReference type="CDD" id="cd02065">
    <property type="entry name" value="B12-binding_like"/>
    <property type="match status" value="1"/>
</dbReference>
<dbReference type="Gene3D" id="3.40.50.280">
    <property type="entry name" value="Cobalamin-binding domain"/>
    <property type="match status" value="1"/>
</dbReference>
<evidence type="ECO:0000256" key="1">
    <source>
        <dbReference type="ARBA" id="ARBA00022723"/>
    </source>
</evidence>
<dbReference type="Pfam" id="PF02607">
    <property type="entry name" value="B12-binding_2"/>
    <property type="match status" value="1"/>
</dbReference>
<dbReference type="Gene3D" id="1.10.1240.10">
    <property type="entry name" value="Methionine synthase domain"/>
    <property type="match status" value="1"/>
</dbReference>
<sequence length="303" mass="34984">MTAVYFNDAQIFEGYAKWIYELLCNVMRDIDRNRIMQQMNDHYRILAEVFNQKASGYIKPEELVLIQDFLNKAIDVTQKAVTEVPLSTNFLEGDFFDIRKAYLDALLTGQTKKAQQVIRQAKEQGISMMQVYEEILTKVMYEIGHLWHSNYITVDREHYATSVTQSVLSSFYDEIFESPRKNKTLLSCAIGSELHELGIRMLSDIFEFQGWDTVYLGAALPIKAILNAIEENKPDLVALSVTMPPYLSICEQIVVEIKKQHPHLRIAVGGQAFRHTNQLWKKWPVDFYAETASELAKWAEKTI</sequence>
<dbReference type="SUPFAM" id="SSF52242">
    <property type="entry name" value="Cobalamin (vitamin B12)-binding domain"/>
    <property type="match status" value="1"/>
</dbReference>
<evidence type="ECO:0000313" key="4">
    <source>
        <dbReference type="EMBL" id="MPN08869.1"/>
    </source>
</evidence>
<dbReference type="EMBL" id="VSSQ01054959">
    <property type="protein sequence ID" value="MPN08869.1"/>
    <property type="molecule type" value="Genomic_DNA"/>
</dbReference>
<name>A0A645F614_9ZZZZ</name>
<accession>A0A645F614</accession>
<evidence type="ECO:0000259" key="3">
    <source>
        <dbReference type="PROSITE" id="PS51332"/>
    </source>
</evidence>
<gene>
    <name evidence="4" type="ORF">SDC9_156155</name>
</gene>
<organism evidence="4">
    <name type="scientific">bioreactor metagenome</name>
    <dbReference type="NCBI Taxonomy" id="1076179"/>
    <lineage>
        <taxon>unclassified sequences</taxon>
        <taxon>metagenomes</taxon>
        <taxon>ecological metagenomes</taxon>
    </lineage>
</organism>
<dbReference type="AlphaFoldDB" id="A0A645F614"/>
<dbReference type="Pfam" id="PF02310">
    <property type="entry name" value="B12-binding"/>
    <property type="match status" value="1"/>
</dbReference>
<dbReference type="InterPro" id="IPR036594">
    <property type="entry name" value="Meth_synthase_dom"/>
</dbReference>
<dbReference type="PANTHER" id="PTHR45833">
    <property type="entry name" value="METHIONINE SYNTHASE"/>
    <property type="match status" value="1"/>
</dbReference>
<protein>
    <recommendedName>
        <fullName evidence="3">B12-binding domain-containing protein</fullName>
    </recommendedName>
</protein>
<dbReference type="GO" id="GO:0031419">
    <property type="term" value="F:cobalamin binding"/>
    <property type="evidence" value="ECO:0007669"/>
    <property type="project" value="InterPro"/>
</dbReference>
<dbReference type="InterPro" id="IPR050554">
    <property type="entry name" value="Met_Synthase/Corrinoid"/>
</dbReference>
<dbReference type="PROSITE" id="PS51332">
    <property type="entry name" value="B12_BINDING"/>
    <property type="match status" value="1"/>
</dbReference>
<keyword evidence="1" id="KW-0479">Metal-binding</keyword>
<dbReference type="InterPro" id="IPR003759">
    <property type="entry name" value="Cbl-bd_cap"/>
</dbReference>
<dbReference type="InterPro" id="IPR006158">
    <property type="entry name" value="Cobalamin-bd"/>
</dbReference>
<keyword evidence="2" id="KW-0170">Cobalt</keyword>
<proteinExistence type="predicted"/>
<dbReference type="PANTHER" id="PTHR45833:SF1">
    <property type="entry name" value="METHIONINE SYNTHASE"/>
    <property type="match status" value="1"/>
</dbReference>
<dbReference type="GO" id="GO:0046653">
    <property type="term" value="P:tetrahydrofolate metabolic process"/>
    <property type="evidence" value="ECO:0007669"/>
    <property type="project" value="TreeGrafter"/>
</dbReference>
<dbReference type="GO" id="GO:0005829">
    <property type="term" value="C:cytosol"/>
    <property type="evidence" value="ECO:0007669"/>
    <property type="project" value="TreeGrafter"/>
</dbReference>